<evidence type="ECO:0000313" key="11">
    <source>
        <dbReference type="EMBL" id="ORV83211.1"/>
    </source>
</evidence>
<dbReference type="SUPFAM" id="SSF52540">
    <property type="entry name" value="P-loop containing nucleoside triphosphate hydrolases"/>
    <property type="match status" value="1"/>
</dbReference>
<evidence type="ECO:0000313" key="12">
    <source>
        <dbReference type="Proteomes" id="UP000193622"/>
    </source>
</evidence>
<dbReference type="GO" id="GO:0005524">
    <property type="term" value="F:ATP binding"/>
    <property type="evidence" value="ECO:0007669"/>
    <property type="project" value="UniProtKB-KW"/>
</dbReference>
<evidence type="ECO:0000256" key="5">
    <source>
        <dbReference type="ARBA" id="ARBA00022840"/>
    </source>
</evidence>
<dbReference type="InterPro" id="IPR005894">
    <property type="entry name" value="DrrA"/>
</dbReference>
<dbReference type="InterPro" id="IPR027417">
    <property type="entry name" value="P-loop_NTPase"/>
</dbReference>
<dbReference type="GO" id="GO:1900753">
    <property type="term" value="P:doxorubicin transport"/>
    <property type="evidence" value="ECO:0007669"/>
    <property type="project" value="InterPro"/>
</dbReference>
<keyword evidence="3" id="KW-1003">Cell membrane</keyword>
<gene>
    <name evidence="11" type="ORF">AWC12_26710</name>
</gene>
<comment type="caution">
    <text evidence="11">The sequence shown here is derived from an EMBL/GenBank/DDBJ whole genome shotgun (WGS) entry which is preliminary data.</text>
</comment>
<evidence type="ECO:0000256" key="1">
    <source>
        <dbReference type="ARBA" id="ARBA00004413"/>
    </source>
</evidence>
<dbReference type="PANTHER" id="PTHR42711">
    <property type="entry name" value="ABC TRANSPORTER ATP-BINDING PROTEIN"/>
    <property type="match status" value="1"/>
</dbReference>
<keyword evidence="7" id="KW-0472">Membrane</keyword>
<evidence type="ECO:0000259" key="10">
    <source>
        <dbReference type="PROSITE" id="PS50893"/>
    </source>
</evidence>
<dbReference type="GO" id="GO:0046677">
    <property type="term" value="P:response to antibiotic"/>
    <property type="evidence" value="ECO:0007669"/>
    <property type="project" value="UniProtKB-KW"/>
</dbReference>
<dbReference type="EMBL" id="LQPC01000054">
    <property type="protein sequence ID" value="ORV83211.1"/>
    <property type="molecule type" value="Genomic_DNA"/>
</dbReference>
<dbReference type="InterPro" id="IPR017871">
    <property type="entry name" value="ABC_transporter-like_CS"/>
</dbReference>
<feature type="domain" description="ABC transporter" evidence="10">
    <location>
        <begin position="8"/>
        <end position="238"/>
    </location>
</feature>
<dbReference type="InterPro" id="IPR050763">
    <property type="entry name" value="ABC_transporter_ATP-binding"/>
</dbReference>
<dbReference type="GO" id="GO:0005886">
    <property type="term" value="C:plasma membrane"/>
    <property type="evidence" value="ECO:0007669"/>
    <property type="project" value="UniProtKB-SubCell"/>
</dbReference>
<dbReference type="SMART" id="SM00382">
    <property type="entry name" value="AAA"/>
    <property type="match status" value="1"/>
</dbReference>
<dbReference type="RefSeq" id="WP_085177982.1">
    <property type="nucleotide sequence ID" value="NZ_LQPC01000054.1"/>
</dbReference>
<dbReference type="PANTHER" id="PTHR42711:SF19">
    <property type="entry name" value="DOXORUBICIN RESISTANCE ATP-BINDING PROTEIN DRRA"/>
    <property type="match status" value="1"/>
</dbReference>
<dbReference type="NCBIfam" id="TIGR01188">
    <property type="entry name" value="drrA"/>
    <property type="match status" value="1"/>
</dbReference>
<protein>
    <submittedName>
        <fullName evidence="11">IclR family transcriptional regulator</fullName>
    </submittedName>
</protein>
<comment type="similarity">
    <text evidence="9">Belongs to the ABC transporter superfamily. Drug exporter-1 (DrugE1) (TC 3.A.1.105) family.</text>
</comment>
<organism evidence="11 12">
    <name type="scientific">Mycolicibacterium iranicum</name>
    <name type="common">Mycobacterium iranicum</name>
    <dbReference type="NCBI Taxonomy" id="912594"/>
    <lineage>
        <taxon>Bacteria</taxon>
        <taxon>Bacillati</taxon>
        <taxon>Actinomycetota</taxon>
        <taxon>Actinomycetes</taxon>
        <taxon>Mycobacteriales</taxon>
        <taxon>Mycobacteriaceae</taxon>
        <taxon>Mycolicibacterium</taxon>
    </lineage>
</organism>
<evidence type="ECO:0000256" key="7">
    <source>
        <dbReference type="ARBA" id="ARBA00023136"/>
    </source>
</evidence>
<evidence type="ECO:0000256" key="6">
    <source>
        <dbReference type="ARBA" id="ARBA00022967"/>
    </source>
</evidence>
<proteinExistence type="inferred from homology"/>
<dbReference type="Pfam" id="PF00005">
    <property type="entry name" value="ABC_tran"/>
    <property type="match status" value="1"/>
</dbReference>
<dbReference type="Gene3D" id="3.40.50.300">
    <property type="entry name" value="P-loop containing nucleotide triphosphate hydrolases"/>
    <property type="match status" value="1"/>
</dbReference>
<accession>A0A1X1W9H3</accession>
<comment type="subcellular location">
    <subcellularLocation>
        <location evidence="1">Cell membrane</location>
        <topology evidence="1">Peripheral membrane protein</topology>
        <orientation evidence="1">Cytoplasmic side</orientation>
    </subcellularLocation>
</comment>
<evidence type="ECO:0000256" key="8">
    <source>
        <dbReference type="ARBA" id="ARBA00023251"/>
    </source>
</evidence>
<dbReference type="PROSITE" id="PS50893">
    <property type="entry name" value="ABC_TRANSPORTER_2"/>
    <property type="match status" value="1"/>
</dbReference>
<dbReference type="GO" id="GO:0043215">
    <property type="term" value="P:daunorubicin transport"/>
    <property type="evidence" value="ECO:0007669"/>
    <property type="project" value="InterPro"/>
</dbReference>
<name>A0A1X1W9H3_MYCIR</name>
<dbReference type="InterPro" id="IPR003593">
    <property type="entry name" value="AAA+_ATPase"/>
</dbReference>
<dbReference type="GO" id="GO:0055085">
    <property type="term" value="P:transmembrane transport"/>
    <property type="evidence" value="ECO:0007669"/>
    <property type="project" value="UniProtKB-ARBA"/>
</dbReference>
<dbReference type="PROSITE" id="PS00211">
    <property type="entry name" value="ABC_TRANSPORTER_1"/>
    <property type="match status" value="1"/>
</dbReference>
<sequence length="335" mass="35832">MSSSEKAVVVAGIKKSFGSVAALRDVSFEVERGEVLGLLGPNGAGKTTTVNILSTLIKPDSGRALIAGHDVVSDPAGVRRALMLTGQHAALDDLLTGRENLLMFGRLQGLKKKVAKQRAQELLEQFDLVHAGDRAVGNYSGGMKRRIDIACGLVVRPEVVFLDEPTTGLDPRSRQAIWELVTDFKEAGIATLLTTQYLEEADLLSDRIIVIDKGTVIAEGTADQLKERTGGTYCEIVPRQLSDIPEVARILGPLLPDAHRAALSDTSDRISMPAPDGPGTLMQALHLLSEANIDLTDIALRRPSLDEVFLALTGDHPKAIEDDEELSAADAGAYA</sequence>
<keyword evidence="4" id="KW-0547">Nucleotide-binding</keyword>
<dbReference type="InterPro" id="IPR003439">
    <property type="entry name" value="ABC_transporter-like_ATP-bd"/>
</dbReference>
<evidence type="ECO:0000256" key="3">
    <source>
        <dbReference type="ARBA" id="ARBA00022475"/>
    </source>
</evidence>
<dbReference type="Proteomes" id="UP000193622">
    <property type="component" value="Unassembled WGS sequence"/>
</dbReference>
<evidence type="ECO:0000256" key="2">
    <source>
        <dbReference type="ARBA" id="ARBA00022448"/>
    </source>
</evidence>
<evidence type="ECO:0000256" key="9">
    <source>
        <dbReference type="ARBA" id="ARBA00049985"/>
    </source>
</evidence>
<dbReference type="FunFam" id="3.40.50.300:FF:000589">
    <property type="entry name" value="ABC transporter, ATP-binding subunit"/>
    <property type="match status" value="1"/>
</dbReference>
<dbReference type="AlphaFoldDB" id="A0A1X1W9H3"/>
<dbReference type="GO" id="GO:0016887">
    <property type="term" value="F:ATP hydrolysis activity"/>
    <property type="evidence" value="ECO:0007669"/>
    <property type="project" value="InterPro"/>
</dbReference>
<keyword evidence="6" id="KW-1278">Translocase</keyword>
<keyword evidence="5" id="KW-0067">ATP-binding</keyword>
<keyword evidence="2" id="KW-0813">Transport</keyword>
<evidence type="ECO:0000256" key="4">
    <source>
        <dbReference type="ARBA" id="ARBA00022741"/>
    </source>
</evidence>
<keyword evidence="8" id="KW-0046">Antibiotic resistance</keyword>
<reference evidence="11 12" key="1">
    <citation type="submission" date="2016-01" db="EMBL/GenBank/DDBJ databases">
        <title>The new phylogeny of the genus Mycobacterium.</title>
        <authorList>
            <person name="Tarcisio F."/>
            <person name="Conor M."/>
            <person name="Antonella G."/>
            <person name="Elisabetta G."/>
            <person name="Giulia F.S."/>
            <person name="Sara T."/>
            <person name="Anna F."/>
            <person name="Clotilde B."/>
            <person name="Roberto B."/>
            <person name="Veronica D.S."/>
            <person name="Fabio R."/>
            <person name="Monica P."/>
            <person name="Olivier J."/>
            <person name="Enrico T."/>
            <person name="Nicola S."/>
        </authorList>
    </citation>
    <scope>NUCLEOTIDE SEQUENCE [LARGE SCALE GENOMIC DNA]</scope>
    <source>
        <strain evidence="11 12">DSM 45541</strain>
    </source>
</reference>